<keyword evidence="2" id="KW-1003">Cell membrane</keyword>
<feature type="domain" description="Threonine/serine exporter-like N-terminal" evidence="8">
    <location>
        <begin position="12"/>
        <end position="245"/>
    </location>
</feature>
<dbReference type="PANTHER" id="PTHR34390">
    <property type="entry name" value="UPF0442 PROTEIN YJJB-RELATED"/>
    <property type="match status" value="1"/>
</dbReference>
<comment type="similarity">
    <text evidence="6">Belongs to the ThrE exporter (TC 2.A.79) family.</text>
</comment>
<feature type="transmembrane region" description="Helical" evidence="7">
    <location>
        <begin position="235"/>
        <end position="253"/>
    </location>
</feature>
<sequence>MMKPADVATTRVVVRLATTMYGFFIPSFVVAKNMPEVCKAVGIDNIDFRFDPSGLTATVGHISTFIPVSTNFHIANAAAVEKICEALIAHDLTVEEADREIGRISNRGGLYPPWLRACAWGVQTAGLSAIIFKSTVTGIWLSGIIGLFEGLFEEYLKRDKHPHVAMLEIYICGVLSSIVLLACHGAGWLDCPSMPYLSIMAIHLPGTMATFGVMEMLTGHTVCGASRFTSSMITANLIAMGYTTAGWIIKWLYVDILGTYMDPAQCPTSD</sequence>
<protein>
    <recommendedName>
        <fullName evidence="8">Threonine/serine exporter-like N-terminal domain-containing protein</fullName>
    </recommendedName>
</protein>
<dbReference type="PANTHER" id="PTHR34390:SF2">
    <property type="entry name" value="SUCCINATE TRANSPORTER SUBUNIT YJJP-RELATED"/>
    <property type="match status" value="1"/>
</dbReference>
<dbReference type="GeneID" id="25913110"/>
<evidence type="ECO:0000256" key="1">
    <source>
        <dbReference type="ARBA" id="ARBA00004651"/>
    </source>
</evidence>
<evidence type="ECO:0000256" key="5">
    <source>
        <dbReference type="ARBA" id="ARBA00023136"/>
    </source>
</evidence>
<comment type="subcellular location">
    <subcellularLocation>
        <location evidence="1">Cell membrane</location>
        <topology evidence="1">Multi-pass membrane protein</topology>
    </subcellularLocation>
</comment>
<evidence type="ECO:0000256" key="2">
    <source>
        <dbReference type="ARBA" id="ARBA00022475"/>
    </source>
</evidence>
<feature type="non-terminal residue" evidence="9">
    <location>
        <position position="270"/>
    </location>
</feature>
<evidence type="ECO:0000256" key="4">
    <source>
        <dbReference type="ARBA" id="ARBA00022989"/>
    </source>
</evidence>
<dbReference type="GO" id="GO:0005886">
    <property type="term" value="C:plasma membrane"/>
    <property type="evidence" value="ECO:0007669"/>
    <property type="project" value="UniProtKB-SubCell"/>
</dbReference>
<evidence type="ECO:0000256" key="6">
    <source>
        <dbReference type="ARBA" id="ARBA00034125"/>
    </source>
</evidence>
<keyword evidence="5 7" id="KW-0472">Membrane</keyword>
<evidence type="ECO:0000313" key="10">
    <source>
        <dbReference type="Proteomes" id="UP000054560"/>
    </source>
</evidence>
<keyword evidence="10" id="KW-1185">Reference proteome</keyword>
<gene>
    <name evidence="9" type="ORF">SARC_12606</name>
</gene>
<evidence type="ECO:0000256" key="3">
    <source>
        <dbReference type="ARBA" id="ARBA00022692"/>
    </source>
</evidence>
<evidence type="ECO:0000313" key="9">
    <source>
        <dbReference type="EMBL" id="KNC74854.1"/>
    </source>
</evidence>
<dbReference type="GO" id="GO:0022857">
    <property type="term" value="F:transmembrane transporter activity"/>
    <property type="evidence" value="ECO:0007669"/>
    <property type="project" value="InterPro"/>
</dbReference>
<dbReference type="OrthoDB" id="413008at2759"/>
<dbReference type="InterPro" id="IPR050539">
    <property type="entry name" value="ThrE_Dicarb/AminoAcid_Exp"/>
</dbReference>
<reference evidence="9 10" key="1">
    <citation type="submission" date="2011-02" db="EMBL/GenBank/DDBJ databases">
        <title>The Genome Sequence of Sphaeroforma arctica JP610.</title>
        <authorList>
            <consortium name="The Broad Institute Genome Sequencing Platform"/>
            <person name="Russ C."/>
            <person name="Cuomo C."/>
            <person name="Young S.K."/>
            <person name="Zeng Q."/>
            <person name="Gargeya S."/>
            <person name="Alvarado L."/>
            <person name="Berlin A."/>
            <person name="Chapman S.B."/>
            <person name="Chen Z."/>
            <person name="Freedman E."/>
            <person name="Gellesch M."/>
            <person name="Goldberg J."/>
            <person name="Griggs A."/>
            <person name="Gujja S."/>
            <person name="Heilman E."/>
            <person name="Heiman D."/>
            <person name="Howarth C."/>
            <person name="Mehta T."/>
            <person name="Neiman D."/>
            <person name="Pearson M."/>
            <person name="Roberts A."/>
            <person name="Saif S."/>
            <person name="Shea T."/>
            <person name="Shenoy N."/>
            <person name="Sisk P."/>
            <person name="Stolte C."/>
            <person name="Sykes S."/>
            <person name="White J."/>
            <person name="Yandava C."/>
            <person name="Burger G."/>
            <person name="Gray M.W."/>
            <person name="Holland P.W.H."/>
            <person name="King N."/>
            <person name="Lang F.B.F."/>
            <person name="Roger A.J."/>
            <person name="Ruiz-Trillo I."/>
            <person name="Haas B."/>
            <person name="Nusbaum C."/>
            <person name="Birren B."/>
        </authorList>
    </citation>
    <scope>NUCLEOTIDE SEQUENCE [LARGE SCALE GENOMIC DNA]</scope>
    <source>
        <strain evidence="9 10">JP610</strain>
    </source>
</reference>
<dbReference type="AlphaFoldDB" id="A0A0L0FDL2"/>
<name>A0A0L0FDL2_9EUKA</name>
<feature type="transmembrane region" description="Helical" evidence="7">
    <location>
        <begin position="12"/>
        <end position="31"/>
    </location>
</feature>
<dbReference type="Proteomes" id="UP000054560">
    <property type="component" value="Unassembled WGS sequence"/>
</dbReference>
<feature type="transmembrane region" description="Helical" evidence="7">
    <location>
        <begin position="195"/>
        <end position="214"/>
    </location>
</feature>
<dbReference type="RefSeq" id="XP_014148756.1">
    <property type="nucleotide sequence ID" value="XM_014293281.1"/>
</dbReference>
<keyword evidence="4 7" id="KW-1133">Transmembrane helix</keyword>
<dbReference type="EMBL" id="KQ244032">
    <property type="protein sequence ID" value="KNC74854.1"/>
    <property type="molecule type" value="Genomic_DNA"/>
</dbReference>
<dbReference type="InterPro" id="IPR010619">
    <property type="entry name" value="ThrE-like_N"/>
</dbReference>
<keyword evidence="3 7" id="KW-0812">Transmembrane</keyword>
<accession>A0A0L0FDL2</accession>
<proteinExistence type="inferred from homology"/>
<feature type="transmembrane region" description="Helical" evidence="7">
    <location>
        <begin position="164"/>
        <end position="189"/>
    </location>
</feature>
<dbReference type="Pfam" id="PF06738">
    <property type="entry name" value="ThrE"/>
    <property type="match status" value="1"/>
</dbReference>
<evidence type="ECO:0000256" key="7">
    <source>
        <dbReference type="SAM" id="Phobius"/>
    </source>
</evidence>
<dbReference type="GO" id="GO:0015744">
    <property type="term" value="P:succinate transport"/>
    <property type="evidence" value="ECO:0007669"/>
    <property type="project" value="TreeGrafter"/>
</dbReference>
<feature type="transmembrane region" description="Helical" evidence="7">
    <location>
        <begin position="130"/>
        <end position="152"/>
    </location>
</feature>
<organism evidence="9 10">
    <name type="scientific">Sphaeroforma arctica JP610</name>
    <dbReference type="NCBI Taxonomy" id="667725"/>
    <lineage>
        <taxon>Eukaryota</taxon>
        <taxon>Ichthyosporea</taxon>
        <taxon>Ichthyophonida</taxon>
        <taxon>Sphaeroforma</taxon>
    </lineage>
</organism>
<evidence type="ECO:0000259" key="8">
    <source>
        <dbReference type="Pfam" id="PF06738"/>
    </source>
</evidence>